<reference evidence="2 3" key="1">
    <citation type="journal article" date="2019" name="Sci. Rep.">
        <title>Orb-weaving spider Araneus ventricosus genome elucidates the spidroin gene catalogue.</title>
        <authorList>
            <person name="Kono N."/>
            <person name="Nakamura H."/>
            <person name="Ohtoshi R."/>
            <person name="Moran D.A.P."/>
            <person name="Shinohara A."/>
            <person name="Yoshida Y."/>
            <person name="Fujiwara M."/>
            <person name="Mori M."/>
            <person name="Tomita M."/>
            <person name="Arakawa K."/>
        </authorList>
    </citation>
    <scope>NUCLEOTIDE SEQUENCE [LARGE SCALE GENOMIC DNA]</scope>
</reference>
<proteinExistence type="predicted"/>
<gene>
    <name evidence="2" type="ORF">AVEN_75311_1</name>
</gene>
<evidence type="ECO:0000313" key="3">
    <source>
        <dbReference type="Proteomes" id="UP000499080"/>
    </source>
</evidence>
<accession>A0A4Y2G504</accession>
<evidence type="ECO:0000256" key="1">
    <source>
        <dbReference type="SAM" id="MobiDB-lite"/>
    </source>
</evidence>
<dbReference type="Proteomes" id="UP000499080">
    <property type="component" value="Unassembled WGS sequence"/>
</dbReference>
<organism evidence="2 3">
    <name type="scientific">Araneus ventricosus</name>
    <name type="common">Orbweaver spider</name>
    <name type="synonym">Epeira ventricosa</name>
    <dbReference type="NCBI Taxonomy" id="182803"/>
    <lineage>
        <taxon>Eukaryota</taxon>
        <taxon>Metazoa</taxon>
        <taxon>Ecdysozoa</taxon>
        <taxon>Arthropoda</taxon>
        <taxon>Chelicerata</taxon>
        <taxon>Arachnida</taxon>
        <taxon>Araneae</taxon>
        <taxon>Araneomorphae</taxon>
        <taxon>Entelegynae</taxon>
        <taxon>Araneoidea</taxon>
        <taxon>Araneidae</taxon>
        <taxon>Araneus</taxon>
    </lineage>
</organism>
<evidence type="ECO:0000313" key="2">
    <source>
        <dbReference type="EMBL" id="GBM47886.1"/>
    </source>
</evidence>
<dbReference type="EMBL" id="BGPR01001196">
    <property type="protein sequence ID" value="GBM47886.1"/>
    <property type="molecule type" value="Genomic_DNA"/>
</dbReference>
<name>A0A4Y2G504_ARAVE</name>
<keyword evidence="3" id="KW-1185">Reference proteome</keyword>
<dbReference type="AlphaFoldDB" id="A0A4Y2G504"/>
<feature type="region of interest" description="Disordered" evidence="1">
    <location>
        <begin position="64"/>
        <end position="101"/>
    </location>
</feature>
<protein>
    <submittedName>
        <fullName evidence="2">Uncharacterized protein</fullName>
    </submittedName>
</protein>
<feature type="compositionally biased region" description="Polar residues" evidence="1">
    <location>
        <begin position="74"/>
        <end position="92"/>
    </location>
</feature>
<sequence length="101" mass="11918">MKVSSSILQTLNNPHHLHQYTHHGLTWRQNIHGGTNPIQHNTIGHFQRWLQNIRPNGQCLLRYRKREHHKNQERQTQPSQHSFPGRNTSPKGSNRGDQHDK</sequence>
<comment type="caution">
    <text evidence="2">The sequence shown here is derived from an EMBL/GenBank/DDBJ whole genome shotgun (WGS) entry which is preliminary data.</text>
</comment>